<keyword evidence="2" id="KW-1133">Transmembrane helix</keyword>
<dbReference type="AlphaFoldDB" id="A0A8J4QEJ4"/>
<feature type="region of interest" description="Disordered" evidence="1">
    <location>
        <begin position="124"/>
        <end position="191"/>
    </location>
</feature>
<keyword evidence="4" id="KW-1185">Reference proteome</keyword>
<reference evidence="3" key="1">
    <citation type="submission" date="2020-03" db="EMBL/GenBank/DDBJ databases">
        <title>Castanea mollissima Vanexum genome sequencing.</title>
        <authorList>
            <person name="Staton M."/>
        </authorList>
    </citation>
    <scope>NUCLEOTIDE SEQUENCE</scope>
    <source>
        <tissue evidence="3">Leaf</tissue>
    </source>
</reference>
<sequence length="191" mass="20467">MRKQNQNATEKWVSCMKRKNTTNASDATKTRFPRRGKDQEDLVSMCISLLVFIELLVLANVTFTLAWSFAPTFPPVISTLSSSFLPSPAPPPLRFPLPSLKTHSLPSSTSPLVLLCAPDPIRPTSNLPSNSKPISPPTALTPNLPSSTPSSTSRSGGQKRSSKNSTSPSSASCRRHGVGRVESPGQSVQLG</sequence>
<evidence type="ECO:0000313" key="4">
    <source>
        <dbReference type="Proteomes" id="UP000737018"/>
    </source>
</evidence>
<name>A0A8J4QEJ4_9ROSI</name>
<feature type="compositionally biased region" description="Polar residues" evidence="1">
    <location>
        <begin position="124"/>
        <end position="133"/>
    </location>
</feature>
<keyword evidence="2" id="KW-0472">Membrane</keyword>
<organism evidence="3 4">
    <name type="scientific">Castanea mollissima</name>
    <name type="common">Chinese chestnut</name>
    <dbReference type="NCBI Taxonomy" id="60419"/>
    <lineage>
        <taxon>Eukaryota</taxon>
        <taxon>Viridiplantae</taxon>
        <taxon>Streptophyta</taxon>
        <taxon>Embryophyta</taxon>
        <taxon>Tracheophyta</taxon>
        <taxon>Spermatophyta</taxon>
        <taxon>Magnoliopsida</taxon>
        <taxon>eudicotyledons</taxon>
        <taxon>Gunneridae</taxon>
        <taxon>Pentapetalae</taxon>
        <taxon>rosids</taxon>
        <taxon>fabids</taxon>
        <taxon>Fagales</taxon>
        <taxon>Fagaceae</taxon>
        <taxon>Castanea</taxon>
    </lineage>
</organism>
<dbReference type="EMBL" id="JRKL02006685">
    <property type="protein sequence ID" value="KAF3948605.1"/>
    <property type="molecule type" value="Genomic_DNA"/>
</dbReference>
<protein>
    <submittedName>
        <fullName evidence="3">Uncharacterized protein</fullName>
    </submittedName>
</protein>
<feature type="compositionally biased region" description="Low complexity" evidence="1">
    <location>
        <begin position="163"/>
        <end position="172"/>
    </location>
</feature>
<accession>A0A8J4QEJ4</accession>
<evidence type="ECO:0000256" key="1">
    <source>
        <dbReference type="SAM" id="MobiDB-lite"/>
    </source>
</evidence>
<proteinExistence type="predicted"/>
<feature type="compositionally biased region" description="Low complexity" evidence="1">
    <location>
        <begin position="137"/>
        <end position="155"/>
    </location>
</feature>
<evidence type="ECO:0000313" key="3">
    <source>
        <dbReference type="EMBL" id="KAF3948605.1"/>
    </source>
</evidence>
<dbReference type="Proteomes" id="UP000737018">
    <property type="component" value="Unassembled WGS sequence"/>
</dbReference>
<keyword evidence="2" id="KW-0812">Transmembrane</keyword>
<feature type="transmembrane region" description="Helical" evidence="2">
    <location>
        <begin position="42"/>
        <end position="70"/>
    </location>
</feature>
<gene>
    <name evidence="3" type="ORF">CMV_025417</name>
</gene>
<evidence type="ECO:0000256" key="2">
    <source>
        <dbReference type="SAM" id="Phobius"/>
    </source>
</evidence>
<comment type="caution">
    <text evidence="3">The sequence shown here is derived from an EMBL/GenBank/DDBJ whole genome shotgun (WGS) entry which is preliminary data.</text>
</comment>